<feature type="transmembrane region" description="Helical" evidence="2">
    <location>
        <begin position="66"/>
        <end position="85"/>
    </location>
</feature>
<feature type="transmembrane region" description="Helical" evidence="2">
    <location>
        <begin position="336"/>
        <end position="356"/>
    </location>
</feature>
<feature type="region of interest" description="Disordered" evidence="1">
    <location>
        <begin position="285"/>
        <end position="304"/>
    </location>
</feature>
<dbReference type="HOGENOM" id="CLU_464419_0_0_7"/>
<keyword evidence="2" id="KW-0812">Transmembrane</keyword>
<feature type="transmembrane region" description="Helical" evidence="2">
    <location>
        <begin position="180"/>
        <end position="201"/>
    </location>
</feature>
<dbReference type="Pfam" id="PF16962">
    <property type="entry name" value="ABC_export"/>
    <property type="match status" value="1"/>
</dbReference>
<name>L7UJ61_MYXSD</name>
<gene>
    <name evidence="3" type="ordered locus">MYSTI_05208</name>
</gene>
<dbReference type="OrthoDB" id="5380461at2"/>
<dbReference type="KEGG" id="msd:MYSTI_05208"/>
<feature type="transmembrane region" description="Helical" evidence="2">
    <location>
        <begin position="120"/>
        <end position="139"/>
    </location>
</feature>
<reference evidence="3 4" key="1">
    <citation type="journal article" date="2013" name="Genome Announc.">
        <title>Complete genome sequence of Myxococcus stipitatus strain DSM 14675, a fruiting myxobacterium.</title>
        <authorList>
            <person name="Huntley S."/>
            <person name="Kneip S."/>
            <person name="Treuner-Lange A."/>
            <person name="Sogaard-Andersen L."/>
        </authorList>
    </citation>
    <scope>NUCLEOTIDE SEQUENCE [LARGE SCALE GENOMIC DNA]</scope>
    <source>
        <strain evidence="4">DSM 14675 / JCM 12634 / Mx s8</strain>
    </source>
</reference>
<organism evidence="3 4">
    <name type="scientific">Myxococcus stipitatus (strain DSM 14675 / JCM 12634 / Mx s8)</name>
    <dbReference type="NCBI Taxonomy" id="1278073"/>
    <lineage>
        <taxon>Bacteria</taxon>
        <taxon>Pseudomonadati</taxon>
        <taxon>Myxococcota</taxon>
        <taxon>Myxococcia</taxon>
        <taxon>Myxococcales</taxon>
        <taxon>Cystobacterineae</taxon>
        <taxon>Myxococcaceae</taxon>
        <taxon>Myxococcus</taxon>
    </lineage>
</organism>
<evidence type="ECO:0000256" key="1">
    <source>
        <dbReference type="SAM" id="MobiDB-lite"/>
    </source>
</evidence>
<dbReference type="EMBL" id="CP004025">
    <property type="protein sequence ID" value="AGC46489.1"/>
    <property type="molecule type" value="Genomic_DNA"/>
</dbReference>
<accession>L7UJ61</accession>
<dbReference type="AlphaFoldDB" id="L7UJ61"/>
<feature type="transmembrane region" description="Helical" evidence="2">
    <location>
        <begin position="28"/>
        <end position="46"/>
    </location>
</feature>
<evidence type="ECO:0000313" key="4">
    <source>
        <dbReference type="Proteomes" id="UP000011131"/>
    </source>
</evidence>
<feature type="transmembrane region" description="Helical" evidence="2">
    <location>
        <begin position="251"/>
        <end position="269"/>
    </location>
</feature>
<dbReference type="eggNOG" id="ENOG5030KHK">
    <property type="taxonomic scope" value="Bacteria"/>
</dbReference>
<evidence type="ECO:0000256" key="2">
    <source>
        <dbReference type="SAM" id="Phobius"/>
    </source>
</evidence>
<feature type="transmembrane region" description="Helical" evidence="2">
    <location>
        <begin position="409"/>
        <end position="436"/>
    </location>
</feature>
<dbReference type="Proteomes" id="UP000011131">
    <property type="component" value="Chromosome"/>
</dbReference>
<feature type="transmembrane region" description="Helical" evidence="2">
    <location>
        <begin position="456"/>
        <end position="481"/>
    </location>
</feature>
<feature type="transmembrane region" description="Helical" evidence="2">
    <location>
        <begin position="502"/>
        <end position="531"/>
    </location>
</feature>
<evidence type="ECO:0000313" key="3">
    <source>
        <dbReference type="EMBL" id="AGC46489.1"/>
    </source>
</evidence>
<proteinExistence type="predicted"/>
<dbReference type="InterPro" id="IPR031584">
    <property type="entry name" value="Put_ABC_export"/>
</dbReference>
<dbReference type="PATRIC" id="fig|1278073.3.peg.5277"/>
<keyword evidence="2" id="KW-1133">Transmembrane helix</keyword>
<keyword evidence="2" id="KW-0472">Membrane</keyword>
<feature type="transmembrane region" description="Helical" evidence="2">
    <location>
        <begin position="146"/>
        <end position="168"/>
    </location>
</feature>
<protein>
    <submittedName>
        <fullName evidence="3">ABC transporter permease</fullName>
    </submittedName>
</protein>
<dbReference type="STRING" id="1278073.MYSTI_05208"/>
<feature type="transmembrane region" description="Helical" evidence="2">
    <location>
        <begin position="368"/>
        <end position="388"/>
    </location>
</feature>
<dbReference type="RefSeq" id="WP_015350745.1">
    <property type="nucleotide sequence ID" value="NC_020126.1"/>
</dbReference>
<feature type="transmembrane region" description="Helical" evidence="2">
    <location>
        <begin position="537"/>
        <end position="561"/>
    </location>
</feature>
<keyword evidence="4" id="KW-1185">Reference proteome</keyword>
<sequence length="575" mass="61533">MSFERAVAFLWLASTRNRLRVQLQRLRRPRYLLGALVGLGYIYFFFLRRLDFSPGMRQVPDGVRLFAELSLVSSALVTVFSSWTLGPDRPSLTFSESEVVRLFPAPVTRRALLHYKLVRGWMGAGVGALFATLFVGRLVGSTQGFFFVGAWLSLGTLYLHTTAASFVRTRLLAWGTRGQVLRWSGVGLVLAGVVLAGFSALESHPFPRTVGTQGVLRNWMQALLATPELGIVLWPGRLLVAPALARTSGDFVSALLPVGVLLVAHYAWVRAAAVPFEESAVEQAETRTRERAQQGEGAPARGVSLSSRKTPFRLSARGRPEVGLIWKNLIIRRRMAGGMVSVLAALLVGTVVVATMGEVRLFTDTRRVLGPMALALAAMLAVVGPSAFRMDLRMDLPKLDLLRALPLAGWQVVGAELAASALVLGALQLGLLAVGLVSGPGAEDAWLVTWWWPGGLALVMVLPSVALAGLFVQNAAVVLFPSWVPADRAGGSRGIEALGQRLVTLMGSLVVSLVGLLPAVIVGSLVGFVLAGALDVWAAPIAGAAASAVLLGEVVFGVFWLGRAFEHLDISEERS</sequence>